<feature type="chain" id="PRO_5017276965" evidence="1">
    <location>
        <begin position="25"/>
        <end position="156"/>
    </location>
</feature>
<dbReference type="RefSeq" id="WP_119925284.1">
    <property type="nucleotide sequence ID" value="NZ_QZEY01000002.1"/>
</dbReference>
<accession>A0A3A4AVW3</accession>
<evidence type="ECO:0000313" key="2">
    <source>
        <dbReference type="EMBL" id="RJL33985.1"/>
    </source>
</evidence>
<evidence type="ECO:0000256" key="1">
    <source>
        <dbReference type="SAM" id="SignalP"/>
    </source>
</evidence>
<keyword evidence="1" id="KW-0732">Signal</keyword>
<protein>
    <submittedName>
        <fullName evidence="2">Uncharacterized protein</fullName>
    </submittedName>
</protein>
<dbReference type="EMBL" id="QZEY01000002">
    <property type="protein sequence ID" value="RJL33985.1"/>
    <property type="molecule type" value="Genomic_DNA"/>
</dbReference>
<sequence length="156" mass="16529">MRRTTLGAVVAAPIALALAAPAQAAPLPAKPAAASAVPVAAVPAAAAPAVSAASAVAARKTNGWDLSINPTENTTKKYYKANSSFISIRWQSRRGRPSMKFKIVKCGGGNLGPWVDIKRRGVNYVMTNNVVRKGTCFRIKSSRSFYLGHVWGLVNH</sequence>
<organism evidence="2 3">
    <name type="scientific">Bailinhaonella thermotolerans</name>
    <dbReference type="NCBI Taxonomy" id="1070861"/>
    <lineage>
        <taxon>Bacteria</taxon>
        <taxon>Bacillati</taxon>
        <taxon>Actinomycetota</taxon>
        <taxon>Actinomycetes</taxon>
        <taxon>Streptosporangiales</taxon>
        <taxon>Streptosporangiaceae</taxon>
        <taxon>Bailinhaonella</taxon>
    </lineage>
</organism>
<feature type="signal peptide" evidence="1">
    <location>
        <begin position="1"/>
        <end position="24"/>
    </location>
</feature>
<reference evidence="2 3" key="1">
    <citation type="submission" date="2018-09" db="EMBL/GenBank/DDBJ databases">
        <title>YIM 75507 draft genome.</title>
        <authorList>
            <person name="Tang S."/>
            <person name="Feng Y."/>
        </authorList>
    </citation>
    <scope>NUCLEOTIDE SEQUENCE [LARGE SCALE GENOMIC DNA]</scope>
    <source>
        <strain evidence="2 3">YIM 75507</strain>
    </source>
</reference>
<name>A0A3A4AVW3_9ACTN</name>
<comment type="caution">
    <text evidence="2">The sequence shown here is derived from an EMBL/GenBank/DDBJ whole genome shotgun (WGS) entry which is preliminary data.</text>
</comment>
<dbReference type="Proteomes" id="UP000265768">
    <property type="component" value="Unassembled WGS sequence"/>
</dbReference>
<gene>
    <name evidence="2" type="ORF">D5H75_05515</name>
</gene>
<proteinExistence type="predicted"/>
<keyword evidence="3" id="KW-1185">Reference proteome</keyword>
<evidence type="ECO:0000313" key="3">
    <source>
        <dbReference type="Proteomes" id="UP000265768"/>
    </source>
</evidence>
<dbReference type="AlphaFoldDB" id="A0A3A4AVW3"/>